<protein>
    <submittedName>
        <fullName evidence="1">Uncharacterized protein</fullName>
    </submittedName>
</protein>
<feature type="non-terminal residue" evidence="1">
    <location>
        <position position="163"/>
    </location>
</feature>
<comment type="caution">
    <text evidence="1">The sequence shown here is derived from an EMBL/GenBank/DDBJ whole genome shotgun (WGS) entry which is preliminary data.</text>
</comment>
<reference evidence="1" key="1">
    <citation type="submission" date="2023-10" db="EMBL/GenBank/DDBJ databases">
        <title>Genome assembly of Pristionchus species.</title>
        <authorList>
            <person name="Yoshida K."/>
            <person name="Sommer R.J."/>
        </authorList>
    </citation>
    <scope>NUCLEOTIDE SEQUENCE</scope>
    <source>
        <strain evidence="1">RS5133</strain>
    </source>
</reference>
<organism evidence="1 2">
    <name type="scientific">Pristionchus fissidentatus</name>
    <dbReference type="NCBI Taxonomy" id="1538716"/>
    <lineage>
        <taxon>Eukaryota</taxon>
        <taxon>Metazoa</taxon>
        <taxon>Ecdysozoa</taxon>
        <taxon>Nematoda</taxon>
        <taxon>Chromadorea</taxon>
        <taxon>Rhabditida</taxon>
        <taxon>Rhabditina</taxon>
        <taxon>Diplogasteromorpha</taxon>
        <taxon>Diplogasteroidea</taxon>
        <taxon>Neodiplogasteridae</taxon>
        <taxon>Pristionchus</taxon>
    </lineage>
</organism>
<sequence>MQKVCALFEITLDLARNADFIPLLPITNTGGIWKTKRKPRLEMTVPDKIDDIDRFCGLYNVESDLFRQCHLQNMIMDVKKCEYTQLIDIMPIIFPQITVDLLTMRLLECEDNWDHLKNFASKLEPLNFAFITSLSETPVDVVREMAKSVDKLVLESVDRTQEP</sequence>
<evidence type="ECO:0000313" key="2">
    <source>
        <dbReference type="Proteomes" id="UP001432322"/>
    </source>
</evidence>
<dbReference type="AlphaFoldDB" id="A0AAV5UQG4"/>
<gene>
    <name evidence="1" type="ORF">PFISCL1PPCAC_643</name>
</gene>
<name>A0AAV5UQG4_9BILA</name>
<dbReference type="Proteomes" id="UP001432322">
    <property type="component" value="Unassembled WGS sequence"/>
</dbReference>
<evidence type="ECO:0000313" key="1">
    <source>
        <dbReference type="EMBL" id="GMT09346.1"/>
    </source>
</evidence>
<accession>A0AAV5UQG4</accession>
<keyword evidence="2" id="KW-1185">Reference proteome</keyword>
<proteinExistence type="predicted"/>
<dbReference type="EMBL" id="BTSY01000001">
    <property type="protein sequence ID" value="GMT09346.1"/>
    <property type="molecule type" value="Genomic_DNA"/>
</dbReference>